<name>A0A0B1TH61_OESDE</name>
<dbReference type="EMBL" id="KN549630">
    <property type="protein sequence ID" value="KHJ96584.1"/>
    <property type="molecule type" value="Genomic_DNA"/>
</dbReference>
<feature type="compositionally biased region" description="Basic and acidic residues" evidence="1">
    <location>
        <begin position="111"/>
        <end position="144"/>
    </location>
</feature>
<feature type="compositionally biased region" description="Basic and acidic residues" evidence="1">
    <location>
        <begin position="78"/>
        <end position="101"/>
    </location>
</feature>
<feature type="compositionally biased region" description="Basic and acidic residues" evidence="1">
    <location>
        <begin position="14"/>
        <end position="69"/>
    </location>
</feature>
<feature type="region of interest" description="Disordered" evidence="1">
    <location>
        <begin position="199"/>
        <end position="238"/>
    </location>
</feature>
<organism evidence="2 3">
    <name type="scientific">Oesophagostomum dentatum</name>
    <name type="common">Nodular worm</name>
    <dbReference type="NCBI Taxonomy" id="61180"/>
    <lineage>
        <taxon>Eukaryota</taxon>
        <taxon>Metazoa</taxon>
        <taxon>Ecdysozoa</taxon>
        <taxon>Nematoda</taxon>
        <taxon>Chromadorea</taxon>
        <taxon>Rhabditida</taxon>
        <taxon>Rhabditina</taxon>
        <taxon>Rhabditomorpha</taxon>
        <taxon>Strongyloidea</taxon>
        <taxon>Strongylidae</taxon>
        <taxon>Oesophagostomum</taxon>
    </lineage>
</organism>
<evidence type="ECO:0000313" key="3">
    <source>
        <dbReference type="Proteomes" id="UP000053660"/>
    </source>
</evidence>
<feature type="compositionally biased region" description="Basic and acidic residues" evidence="1">
    <location>
        <begin position="205"/>
        <end position="224"/>
    </location>
</feature>
<accession>A0A0B1TH61</accession>
<feature type="region of interest" description="Disordered" evidence="1">
    <location>
        <begin position="1"/>
        <end position="156"/>
    </location>
</feature>
<dbReference type="Proteomes" id="UP000053660">
    <property type="component" value="Unassembled WGS sequence"/>
</dbReference>
<gene>
    <name evidence="2" type="ORF">OESDEN_03450</name>
</gene>
<evidence type="ECO:0000313" key="2">
    <source>
        <dbReference type="EMBL" id="KHJ96584.1"/>
    </source>
</evidence>
<evidence type="ECO:0000256" key="1">
    <source>
        <dbReference type="SAM" id="MobiDB-lite"/>
    </source>
</evidence>
<dbReference type="AlphaFoldDB" id="A0A0B1TH61"/>
<proteinExistence type="predicted"/>
<dbReference type="OrthoDB" id="5876573at2759"/>
<reference evidence="2 3" key="1">
    <citation type="submission" date="2014-03" db="EMBL/GenBank/DDBJ databases">
        <title>Draft genome of the hookworm Oesophagostomum dentatum.</title>
        <authorList>
            <person name="Mitreva M."/>
        </authorList>
    </citation>
    <scope>NUCLEOTIDE SEQUENCE [LARGE SCALE GENOMIC DNA]</scope>
    <source>
        <strain evidence="2 3">OD-Hann</strain>
    </source>
</reference>
<protein>
    <submittedName>
        <fullName evidence="2">Uncharacterized protein</fullName>
    </submittedName>
</protein>
<sequence>MLRKHSPAKKHEKRKESPAREEEKPVKSSSGEDRGTSRTTENERPKKEKRQTVVKKDSRDLRRGNDKAIKKGSPAAEHATHGKLKNETLRREMSDEERNFEDVPTVSGKSIKKDYVHEDRSHNTKTSEKTSKKENAKIVEEKTTKERKRGSAGKGRAVEKIEICLPLEERKLLEEAKRVEEKMLMQDDWSETTEDWLKQDSSALEEEKPARRETYIRRKSRDEGVQTSDTGSPIEAPTLEAHIGAIRERRMSLPRTISIDPAADVEILIGEVACQ</sequence>
<feature type="compositionally biased region" description="Basic residues" evidence="1">
    <location>
        <begin position="1"/>
        <end position="13"/>
    </location>
</feature>
<keyword evidence="3" id="KW-1185">Reference proteome</keyword>